<reference evidence="9 10" key="1">
    <citation type="journal article" date="2020" name="IScience">
        <title>Genome Sequencing of the Endangered Kingdonia uniflora (Circaeasteraceae, Ranunculales) Reveals Potential Mechanisms of Evolutionary Specialization.</title>
        <authorList>
            <person name="Sun Y."/>
            <person name="Deng T."/>
            <person name="Zhang A."/>
            <person name="Moore M.J."/>
            <person name="Landis J.B."/>
            <person name="Lin N."/>
            <person name="Zhang H."/>
            <person name="Zhang X."/>
            <person name="Huang J."/>
            <person name="Zhang X."/>
            <person name="Sun H."/>
            <person name="Wang H."/>
        </authorList>
    </citation>
    <scope>NUCLEOTIDE SEQUENCE [LARGE SCALE GENOMIC DNA]</scope>
    <source>
        <strain evidence="9">TB1705</strain>
        <tissue evidence="9">Leaf</tissue>
    </source>
</reference>
<gene>
    <name evidence="9" type="ORF">GIB67_005243</name>
</gene>
<dbReference type="GO" id="GO:0005886">
    <property type="term" value="C:plasma membrane"/>
    <property type="evidence" value="ECO:0007669"/>
    <property type="project" value="UniProtKB-SubCell"/>
</dbReference>
<evidence type="ECO:0000259" key="8">
    <source>
        <dbReference type="PROSITE" id="PS50042"/>
    </source>
</evidence>
<evidence type="ECO:0000256" key="1">
    <source>
        <dbReference type="ARBA" id="ARBA00004651"/>
    </source>
</evidence>
<keyword evidence="5" id="KW-0630">Potassium</keyword>
<dbReference type="GO" id="GO:0098719">
    <property type="term" value="P:sodium ion import across plasma membrane"/>
    <property type="evidence" value="ECO:0007669"/>
    <property type="project" value="TreeGrafter"/>
</dbReference>
<evidence type="ECO:0000256" key="3">
    <source>
        <dbReference type="ARBA" id="ARBA00022475"/>
    </source>
</evidence>
<dbReference type="EMBL" id="JACGCM010000692">
    <property type="protein sequence ID" value="KAF6168631.1"/>
    <property type="molecule type" value="Genomic_DNA"/>
</dbReference>
<feature type="domain" description="Cyclic nucleotide-binding" evidence="8">
    <location>
        <begin position="231"/>
        <end position="310"/>
    </location>
</feature>
<dbReference type="InterPro" id="IPR018490">
    <property type="entry name" value="cNMP-bd_dom_sf"/>
</dbReference>
<keyword evidence="6" id="KW-0406">Ion transport</keyword>
<dbReference type="OrthoDB" id="441412at2759"/>
<dbReference type="GO" id="GO:0015385">
    <property type="term" value="F:sodium:proton antiporter activity"/>
    <property type="evidence" value="ECO:0007669"/>
    <property type="project" value="InterPro"/>
</dbReference>
<evidence type="ECO:0000313" key="9">
    <source>
        <dbReference type="EMBL" id="KAF6168631.1"/>
    </source>
</evidence>
<dbReference type="PROSITE" id="PS50042">
    <property type="entry name" value="CNMP_BINDING_3"/>
    <property type="match status" value="1"/>
</dbReference>
<keyword evidence="2" id="KW-0813">Transport</keyword>
<feature type="region of interest" description="Disordered" evidence="7">
    <location>
        <begin position="507"/>
        <end position="528"/>
    </location>
</feature>
<sequence length="605" mass="67537">MAGVQAAYWSMLEEGRISQTIANILMQSVDEATDFVPNEPLCDWKGLKAHVHFPNYYRFLQTSFCPPKLVTYFTAERLESACYICAAFLRAHRIARRQLHDFIGDSEIAFLVINESEAEGEEARIFLEDVRETFPQVLRVVKTRQVTYSVLNHLSEYVQNLEKVGLLEQKEMVHLHDAVQTDLKKLLRNPPLVKMPKISELLKAHPLAGALPSVVHEPLEGSTKEVTKLRGVAIYREGSKPNGIWLLSNGVVKWASRSLRNSHSLHPKFSHGSTLGLYEVLIGKPYICDMIADSVVHCLFVDTEKILSALRSDPTVEGFLWQESAIVVAKLLLPQVYEKMAMQELRTLVVERSVMNIYIRGETIEIPHHSIGFLLEGFVKTQEELITSPGVLLSSYGDLSFLSVETSGATAASFCHQGSVFQVETRARVIFFDMAAFEANGVLQRTSSSWVSHSVDLPRGQSREHSGLMSWPEIFQMPMHTKGTDQKANSLSAKAMRLSIYGSMVSNTRSFPRNSKPEPSHSLSYPIVPSRRTRVRPLVSVQSEGAATRSKSLGAKEFSASNFNAPVPSSSKIESRVHDDSSDESGEEIIVRIDSPSSLSFREAS</sequence>
<evidence type="ECO:0000313" key="10">
    <source>
        <dbReference type="Proteomes" id="UP000541444"/>
    </source>
</evidence>
<comment type="caution">
    <text evidence="9">The sequence shown here is derived from an EMBL/GenBank/DDBJ whole genome shotgun (WGS) entry which is preliminary data.</text>
</comment>
<dbReference type="PANTHER" id="PTHR10110:SF86">
    <property type="entry name" value="SODIUM_HYDROGEN EXCHANGER 7"/>
    <property type="match status" value="1"/>
</dbReference>
<evidence type="ECO:0000256" key="7">
    <source>
        <dbReference type="SAM" id="MobiDB-lite"/>
    </source>
</evidence>
<keyword evidence="4" id="KW-0633">Potassium transport</keyword>
<dbReference type="GO" id="GO:0009941">
    <property type="term" value="C:chloroplast envelope"/>
    <property type="evidence" value="ECO:0007669"/>
    <property type="project" value="TreeGrafter"/>
</dbReference>
<evidence type="ECO:0000256" key="4">
    <source>
        <dbReference type="ARBA" id="ARBA00022538"/>
    </source>
</evidence>
<dbReference type="Proteomes" id="UP000541444">
    <property type="component" value="Unassembled WGS sequence"/>
</dbReference>
<proteinExistence type="predicted"/>
<dbReference type="Gene3D" id="2.60.120.10">
    <property type="entry name" value="Jelly Rolls"/>
    <property type="match status" value="1"/>
</dbReference>
<dbReference type="InterPro" id="IPR014710">
    <property type="entry name" value="RmlC-like_jellyroll"/>
</dbReference>
<dbReference type="GO" id="GO:0051453">
    <property type="term" value="P:regulation of intracellular pH"/>
    <property type="evidence" value="ECO:0007669"/>
    <property type="project" value="TreeGrafter"/>
</dbReference>
<accession>A0A7J7NN29</accession>
<dbReference type="AlphaFoldDB" id="A0A7J7NN29"/>
<protein>
    <recommendedName>
        <fullName evidence="8">Cyclic nucleotide-binding domain-containing protein</fullName>
    </recommendedName>
</protein>
<keyword evidence="3" id="KW-1003">Cell membrane</keyword>
<dbReference type="SUPFAM" id="SSF51206">
    <property type="entry name" value="cAMP-binding domain-like"/>
    <property type="match status" value="1"/>
</dbReference>
<organism evidence="9 10">
    <name type="scientific">Kingdonia uniflora</name>
    <dbReference type="NCBI Taxonomy" id="39325"/>
    <lineage>
        <taxon>Eukaryota</taxon>
        <taxon>Viridiplantae</taxon>
        <taxon>Streptophyta</taxon>
        <taxon>Embryophyta</taxon>
        <taxon>Tracheophyta</taxon>
        <taxon>Spermatophyta</taxon>
        <taxon>Magnoliopsida</taxon>
        <taxon>Ranunculales</taxon>
        <taxon>Circaeasteraceae</taxon>
        <taxon>Kingdonia</taxon>
    </lineage>
</organism>
<evidence type="ECO:0000256" key="2">
    <source>
        <dbReference type="ARBA" id="ARBA00022448"/>
    </source>
</evidence>
<dbReference type="InterPro" id="IPR000595">
    <property type="entry name" value="cNMP-bd_dom"/>
</dbReference>
<feature type="region of interest" description="Disordered" evidence="7">
    <location>
        <begin position="540"/>
        <end position="589"/>
    </location>
</feature>
<keyword evidence="10" id="KW-1185">Reference proteome</keyword>
<dbReference type="FunFam" id="2.60.120.10:FF:000090">
    <property type="entry name" value="Sodium/hydrogen exchanger 7"/>
    <property type="match status" value="1"/>
</dbReference>
<comment type="subcellular location">
    <subcellularLocation>
        <location evidence="1">Cell membrane</location>
        <topology evidence="1">Multi-pass membrane protein</topology>
    </subcellularLocation>
</comment>
<dbReference type="PANTHER" id="PTHR10110">
    <property type="entry name" value="SODIUM/HYDROGEN EXCHANGER"/>
    <property type="match status" value="1"/>
</dbReference>
<feature type="compositionally biased region" description="Polar residues" evidence="7">
    <location>
        <begin position="540"/>
        <end position="551"/>
    </location>
</feature>
<name>A0A7J7NN29_9MAGN</name>
<evidence type="ECO:0000256" key="5">
    <source>
        <dbReference type="ARBA" id="ARBA00022958"/>
    </source>
</evidence>
<evidence type="ECO:0000256" key="6">
    <source>
        <dbReference type="ARBA" id="ARBA00023065"/>
    </source>
</evidence>
<dbReference type="GO" id="GO:0015386">
    <property type="term" value="F:potassium:proton antiporter activity"/>
    <property type="evidence" value="ECO:0007669"/>
    <property type="project" value="TreeGrafter"/>
</dbReference>
<feature type="compositionally biased region" description="Polar residues" evidence="7">
    <location>
        <begin position="559"/>
        <end position="572"/>
    </location>
</feature>
<keyword evidence="3" id="KW-0472">Membrane</keyword>
<dbReference type="InterPro" id="IPR018422">
    <property type="entry name" value="Cation/H_exchanger_CPA1"/>
</dbReference>